<evidence type="ECO:0000256" key="1">
    <source>
        <dbReference type="SAM" id="MobiDB-lite"/>
    </source>
</evidence>
<evidence type="ECO:0000313" key="2">
    <source>
        <dbReference type="EMBL" id="KIJ32206.1"/>
    </source>
</evidence>
<evidence type="ECO:0008006" key="4">
    <source>
        <dbReference type="Google" id="ProtNLM"/>
    </source>
</evidence>
<reference evidence="2 3" key="1">
    <citation type="submission" date="2014-06" db="EMBL/GenBank/DDBJ databases">
        <title>Evolutionary Origins and Diversification of the Mycorrhizal Mutualists.</title>
        <authorList>
            <consortium name="DOE Joint Genome Institute"/>
            <consortium name="Mycorrhizal Genomics Consortium"/>
            <person name="Kohler A."/>
            <person name="Kuo A."/>
            <person name="Nagy L.G."/>
            <person name="Floudas D."/>
            <person name="Copeland A."/>
            <person name="Barry K.W."/>
            <person name="Cichocki N."/>
            <person name="Veneault-Fourrey C."/>
            <person name="LaButti K."/>
            <person name="Lindquist E.A."/>
            <person name="Lipzen A."/>
            <person name="Lundell T."/>
            <person name="Morin E."/>
            <person name="Murat C."/>
            <person name="Riley R."/>
            <person name="Ohm R."/>
            <person name="Sun H."/>
            <person name="Tunlid A."/>
            <person name="Henrissat B."/>
            <person name="Grigoriev I.V."/>
            <person name="Hibbett D.S."/>
            <person name="Martin F."/>
        </authorList>
    </citation>
    <scope>NUCLEOTIDE SEQUENCE [LARGE SCALE GENOMIC DNA]</scope>
    <source>
        <strain evidence="2 3">SS14</strain>
    </source>
</reference>
<dbReference type="HOGENOM" id="CLU_041952_0_0_1"/>
<dbReference type="AlphaFoldDB" id="A0A0C9V440"/>
<feature type="compositionally biased region" description="Acidic residues" evidence="1">
    <location>
        <begin position="319"/>
        <end position="330"/>
    </location>
</feature>
<proteinExistence type="predicted"/>
<keyword evidence="3" id="KW-1185">Reference proteome</keyword>
<feature type="region of interest" description="Disordered" evidence="1">
    <location>
        <begin position="296"/>
        <end position="346"/>
    </location>
</feature>
<accession>A0A0C9V440</accession>
<sequence>MSEILPSHILAWKKSSEVVHMEQIPAGDPRRTVQGFEADPIFRGPVPHFDYNDPYEQDEDRLKKVTRYWAACDLERDQRTSCYDELLAAEMQASILCREAEQAAKEGTAGPSGKGKEVPKTPRRTPRKTVNVPPSDSKEEKEDGDEAPPSCVECLRKWIACVPQPGKKRSCMACYKRKIRCDFLAKTAWAVLEGSKKMVESVRELAGMEKRREYFWMELKWYELQCYSFNLQRTGELDAAAADFRLLQMLHLKGQGLDIPEDLEERFRTERLNIEMRVRECVDAMEKSMDEIWRESGFRLPSGEPADSPTLSGKRKANDEEEEETEEEIEEHVVRRKRRKVFSDEE</sequence>
<dbReference type="Proteomes" id="UP000054279">
    <property type="component" value="Unassembled WGS sequence"/>
</dbReference>
<evidence type="ECO:0000313" key="3">
    <source>
        <dbReference type="Proteomes" id="UP000054279"/>
    </source>
</evidence>
<gene>
    <name evidence="2" type="ORF">M422DRAFT_266005</name>
</gene>
<feature type="region of interest" description="Disordered" evidence="1">
    <location>
        <begin position="104"/>
        <end position="148"/>
    </location>
</feature>
<organism evidence="2 3">
    <name type="scientific">Sphaerobolus stellatus (strain SS14)</name>
    <dbReference type="NCBI Taxonomy" id="990650"/>
    <lineage>
        <taxon>Eukaryota</taxon>
        <taxon>Fungi</taxon>
        <taxon>Dikarya</taxon>
        <taxon>Basidiomycota</taxon>
        <taxon>Agaricomycotina</taxon>
        <taxon>Agaricomycetes</taxon>
        <taxon>Phallomycetidae</taxon>
        <taxon>Geastrales</taxon>
        <taxon>Sphaerobolaceae</taxon>
        <taxon>Sphaerobolus</taxon>
    </lineage>
</organism>
<name>A0A0C9V440_SPHS4</name>
<dbReference type="EMBL" id="KN837230">
    <property type="protein sequence ID" value="KIJ32206.1"/>
    <property type="molecule type" value="Genomic_DNA"/>
</dbReference>
<protein>
    <recommendedName>
        <fullName evidence="4">Zn(2)-C6 fungal-type domain-containing protein</fullName>
    </recommendedName>
</protein>